<sequence length="284" mass="31899">MERMAQLELRKKLLDLLKEDEELRYAVAGLLGLEDLRASAKRLEDAVARLAEAQARAEEQLSGVESRLTRLEDAVAKLAEAQVRAEERLSAVESRLTRLEDTVARLAEAQVRAEERLTRLENTVARLAEAQARTEERVARLEDAVAKLVEGLNILRSEVGRLSEAVGFGLEDIARALLPGWLHKHLGVEVEDLRREFLLVGGEEVEVDLYGEGSLRGERVVVLGEVKSRIYDTDVERFYRRIYRPASEALAQKTVGVLFGYLIHPSAKKKAQDLGLYVVASYER</sequence>
<dbReference type="KEGG" id="thel:IG193_01390"/>
<evidence type="ECO:0000256" key="1">
    <source>
        <dbReference type="SAM" id="Coils"/>
    </source>
</evidence>
<dbReference type="InterPro" id="IPR058509">
    <property type="entry name" value="DUF8196"/>
</dbReference>
<evidence type="ECO:0000259" key="2">
    <source>
        <dbReference type="Pfam" id="PF26618"/>
    </source>
</evidence>
<dbReference type="Pfam" id="PF26618">
    <property type="entry name" value="DUF8196"/>
    <property type="match status" value="1"/>
</dbReference>
<reference evidence="3 4" key="1">
    <citation type="submission" date="2020-10" db="EMBL/GenBank/DDBJ databases">
        <title>Thermofilum lucidum 3507LT sp. nov. a novel member of Thermofilaceae family isolated from Chile hot spring, and proposal of description order Thermofilales.</title>
        <authorList>
            <person name="Zayulina K.S."/>
            <person name="Elcheninov A.G."/>
            <person name="Toshchakov S.V."/>
            <person name="Kublanov I.V."/>
        </authorList>
    </citation>
    <scope>NUCLEOTIDE SEQUENCE [LARGE SCALE GENOMIC DNA]</scope>
    <source>
        <strain evidence="3 4">3507LT</strain>
    </source>
</reference>
<dbReference type="Proteomes" id="UP000594121">
    <property type="component" value="Chromosome"/>
</dbReference>
<keyword evidence="4" id="KW-1185">Reference proteome</keyword>
<dbReference type="Gene3D" id="1.20.5.170">
    <property type="match status" value="1"/>
</dbReference>
<feature type="domain" description="DUF8196" evidence="2">
    <location>
        <begin position="175"/>
        <end position="282"/>
    </location>
</feature>
<gene>
    <name evidence="3" type="ORF">IG193_01390</name>
</gene>
<accession>A0A7L9FJN5</accession>
<name>A0A7L9FJN5_9CREN</name>
<dbReference type="GeneID" id="59148508"/>
<evidence type="ECO:0000313" key="4">
    <source>
        <dbReference type="Proteomes" id="UP000594121"/>
    </source>
</evidence>
<keyword evidence="1" id="KW-0175">Coiled coil</keyword>
<dbReference type="EMBL" id="CP062310">
    <property type="protein sequence ID" value="QOJ79144.1"/>
    <property type="molecule type" value="Genomic_DNA"/>
</dbReference>
<dbReference type="PANTHER" id="PTHR38753">
    <property type="entry name" value="SLR1441 PROTEIN"/>
    <property type="match status" value="1"/>
</dbReference>
<protein>
    <recommendedName>
        <fullName evidence="2">DUF8196 domain-containing protein</fullName>
    </recommendedName>
</protein>
<feature type="coiled-coil region" evidence="1">
    <location>
        <begin position="33"/>
        <end position="158"/>
    </location>
</feature>
<dbReference type="RefSeq" id="WP_192819116.1">
    <property type="nucleotide sequence ID" value="NZ_CP062310.1"/>
</dbReference>
<evidence type="ECO:0000313" key="3">
    <source>
        <dbReference type="EMBL" id="QOJ79144.1"/>
    </source>
</evidence>
<organism evidence="3 4">
    <name type="scientific">Infirmifilum lucidum</name>
    <dbReference type="NCBI Taxonomy" id="2776706"/>
    <lineage>
        <taxon>Archaea</taxon>
        <taxon>Thermoproteota</taxon>
        <taxon>Thermoprotei</taxon>
        <taxon>Thermofilales</taxon>
        <taxon>Thermofilaceae</taxon>
        <taxon>Infirmifilum</taxon>
    </lineage>
</organism>
<dbReference type="PANTHER" id="PTHR38753:SF1">
    <property type="entry name" value="SLR1441 PROTEIN"/>
    <property type="match status" value="1"/>
</dbReference>
<proteinExistence type="predicted"/>
<dbReference type="SUPFAM" id="SSF90257">
    <property type="entry name" value="Myosin rod fragments"/>
    <property type="match status" value="1"/>
</dbReference>
<dbReference type="InParanoid" id="A0A7L9FJN5"/>
<dbReference type="AlphaFoldDB" id="A0A7L9FJN5"/>